<feature type="domain" description="Cohesin" evidence="3">
    <location>
        <begin position="46"/>
        <end position="158"/>
    </location>
</feature>
<dbReference type="PATRIC" id="fig|1227497.3.peg.1822"/>
<dbReference type="Gene3D" id="2.60.40.680">
    <property type="match status" value="1"/>
</dbReference>
<keyword evidence="5" id="KW-1185">Reference proteome</keyword>
<feature type="compositionally biased region" description="Acidic residues" evidence="1">
    <location>
        <begin position="185"/>
        <end position="196"/>
    </location>
</feature>
<dbReference type="RefSeq" id="WP_005555301.1">
    <property type="nucleotide sequence ID" value="NZ_AOIB01000020.1"/>
</dbReference>
<dbReference type="Proteomes" id="UP000011688">
    <property type="component" value="Unassembled WGS sequence"/>
</dbReference>
<gene>
    <name evidence="4" type="ORF">C491_08839</name>
</gene>
<name>L9X9K2_9EURY</name>
<dbReference type="GO" id="GO:0000272">
    <property type="term" value="P:polysaccharide catabolic process"/>
    <property type="evidence" value="ECO:0007669"/>
    <property type="project" value="InterPro"/>
</dbReference>
<keyword evidence="2" id="KW-0472">Membrane</keyword>
<feature type="region of interest" description="Disordered" evidence="1">
    <location>
        <begin position="181"/>
        <end position="250"/>
    </location>
</feature>
<keyword evidence="2" id="KW-0812">Transmembrane</keyword>
<proteinExistence type="predicted"/>
<feature type="transmembrane region" description="Helical" evidence="2">
    <location>
        <begin position="253"/>
        <end position="271"/>
    </location>
</feature>
<dbReference type="OrthoDB" id="205619at2157"/>
<comment type="caution">
    <text evidence="4">The sequence shown here is derived from an EMBL/GenBank/DDBJ whole genome shotgun (WGS) entry which is preliminary data.</text>
</comment>
<feature type="compositionally biased region" description="Acidic residues" evidence="1">
    <location>
        <begin position="101"/>
        <end position="113"/>
    </location>
</feature>
<dbReference type="GO" id="GO:0030246">
    <property type="term" value="F:carbohydrate binding"/>
    <property type="evidence" value="ECO:0007669"/>
    <property type="project" value="InterPro"/>
</dbReference>
<dbReference type="AlphaFoldDB" id="L9X9K2"/>
<evidence type="ECO:0000256" key="1">
    <source>
        <dbReference type="SAM" id="MobiDB-lite"/>
    </source>
</evidence>
<dbReference type="InterPro" id="IPR008965">
    <property type="entry name" value="CBM2/CBM3_carb-bd_dom_sf"/>
</dbReference>
<dbReference type="STRING" id="1227497.C491_08839"/>
<feature type="region of interest" description="Disordered" evidence="1">
    <location>
        <begin position="101"/>
        <end position="131"/>
    </location>
</feature>
<feature type="compositionally biased region" description="Acidic residues" evidence="1">
    <location>
        <begin position="203"/>
        <end position="245"/>
    </location>
</feature>
<dbReference type="InterPro" id="IPR002102">
    <property type="entry name" value="Cohesin_dom"/>
</dbReference>
<dbReference type="eggNOG" id="arCOG06150">
    <property type="taxonomic scope" value="Archaea"/>
</dbReference>
<reference evidence="4 5" key="1">
    <citation type="journal article" date="2014" name="PLoS Genet.">
        <title>Phylogenetically driven sequencing of extremely halophilic archaea reveals strategies for static and dynamic osmo-response.</title>
        <authorList>
            <person name="Becker E.A."/>
            <person name="Seitzer P.M."/>
            <person name="Tritt A."/>
            <person name="Larsen D."/>
            <person name="Krusor M."/>
            <person name="Yao A.I."/>
            <person name="Wu D."/>
            <person name="Madern D."/>
            <person name="Eisen J.A."/>
            <person name="Darling A.E."/>
            <person name="Facciotti M.T."/>
        </authorList>
    </citation>
    <scope>NUCLEOTIDE SEQUENCE [LARGE SCALE GENOMIC DNA]</scope>
    <source>
        <strain evidence="4 5">DSM 10524</strain>
    </source>
</reference>
<organism evidence="4 5">
    <name type="scientific">Natronococcus amylolyticus DSM 10524</name>
    <dbReference type="NCBI Taxonomy" id="1227497"/>
    <lineage>
        <taxon>Archaea</taxon>
        <taxon>Methanobacteriati</taxon>
        <taxon>Methanobacteriota</taxon>
        <taxon>Stenosarchaea group</taxon>
        <taxon>Halobacteria</taxon>
        <taxon>Halobacteriales</taxon>
        <taxon>Natrialbaceae</taxon>
        <taxon>Natronococcus</taxon>
    </lineage>
</organism>
<sequence length="275" mass="28091">MNADRTRRALAVALAALLAVGVLLPATALAGDNATSFYFEDDEIAADPGETIELELIASDHGDLHGNGIDELEATLAYENDVFEVVDVEHGPMLAAGDADAEVEGSSSVDEEAGTVTIEQERTPSGDGATASDVAATITLAVAEDAEATSETIEIADASTTLVTDYPQASFEYDATIHVAGGDGDVADDEADDAETDGVTLADDAEDSDDDADADEDSTVDSSDTDGADENGTTDDATDDTESSADADSVPGFAVPVAVVGLTLTIALLVARRRV</sequence>
<dbReference type="Pfam" id="PF00963">
    <property type="entry name" value="Cohesin"/>
    <property type="match status" value="1"/>
</dbReference>
<evidence type="ECO:0000259" key="3">
    <source>
        <dbReference type="Pfam" id="PF00963"/>
    </source>
</evidence>
<evidence type="ECO:0000313" key="4">
    <source>
        <dbReference type="EMBL" id="ELY58429.1"/>
    </source>
</evidence>
<keyword evidence="2" id="KW-1133">Transmembrane helix</keyword>
<protein>
    <recommendedName>
        <fullName evidence="3">Cohesin domain-containing protein</fullName>
    </recommendedName>
</protein>
<dbReference type="EMBL" id="AOIB01000020">
    <property type="protein sequence ID" value="ELY58429.1"/>
    <property type="molecule type" value="Genomic_DNA"/>
</dbReference>
<dbReference type="SUPFAM" id="SSF49384">
    <property type="entry name" value="Carbohydrate-binding domain"/>
    <property type="match status" value="1"/>
</dbReference>
<evidence type="ECO:0000313" key="5">
    <source>
        <dbReference type="Proteomes" id="UP000011688"/>
    </source>
</evidence>
<accession>L9X9K2</accession>
<evidence type="ECO:0000256" key="2">
    <source>
        <dbReference type="SAM" id="Phobius"/>
    </source>
</evidence>